<dbReference type="GO" id="GO:0008146">
    <property type="term" value="F:sulfotransferase activity"/>
    <property type="evidence" value="ECO:0007669"/>
    <property type="project" value="InterPro"/>
</dbReference>
<dbReference type="PANTHER" id="PTHR40743">
    <property type="entry name" value="NUCLEOTIDE-DIPHOSPHO-SUGAR TRANSFERASE CONTAINING PROTEIN"/>
    <property type="match status" value="1"/>
</dbReference>
<dbReference type="PANTHER" id="PTHR40743:SF1">
    <property type="entry name" value="POSSIBLE GLYCOSYLTRANSFERASE"/>
    <property type="match status" value="1"/>
</dbReference>
<dbReference type="InterPro" id="IPR011990">
    <property type="entry name" value="TPR-like_helical_dom_sf"/>
</dbReference>
<dbReference type="InterPro" id="IPR000863">
    <property type="entry name" value="Sulfotransferase_dom"/>
</dbReference>
<dbReference type="InterPro" id="IPR019734">
    <property type="entry name" value="TPR_rpt"/>
</dbReference>
<dbReference type="SMART" id="SM00028">
    <property type="entry name" value="TPR"/>
    <property type="match status" value="3"/>
</dbReference>
<gene>
    <name evidence="3" type="ORF">CTAYLR_000055</name>
</gene>
<keyword evidence="1" id="KW-0732">Signal</keyword>
<evidence type="ECO:0000313" key="3">
    <source>
        <dbReference type="EMBL" id="KAJ8605603.1"/>
    </source>
</evidence>
<proteinExistence type="predicted"/>
<dbReference type="Gene3D" id="3.40.50.300">
    <property type="entry name" value="P-loop containing nucleotide triphosphate hydrolases"/>
    <property type="match status" value="1"/>
</dbReference>
<evidence type="ECO:0000313" key="4">
    <source>
        <dbReference type="Proteomes" id="UP001230188"/>
    </source>
</evidence>
<protein>
    <recommendedName>
        <fullName evidence="2">Sulfotransferase domain-containing protein</fullName>
    </recommendedName>
</protein>
<organism evidence="3 4">
    <name type="scientific">Chrysophaeum taylorii</name>
    <dbReference type="NCBI Taxonomy" id="2483200"/>
    <lineage>
        <taxon>Eukaryota</taxon>
        <taxon>Sar</taxon>
        <taxon>Stramenopiles</taxon>
        <taxon>Ochrophyta</taxon>
        <taxon>Pelagophyceae</taxon>
        <taxon>Pelagomonadales</taxon>
        <taxon>Pelagomonadaceae</taxon>
        <taxon>Chrysophaeum</taxon>
    </lineage>
</organism>
<dbReference type="Gene3D" id="1.25.40.10">
    <property type="entry name" value="Tetratricopeptide repeat domain"/>
    <property type="match status" value="2"/>
</dbReference>
<name>A0AAD7XK66_9STRA</name>
<feature type="domain" description="Sulfotransferase" evidence="2">
    <location>
        <begin position="1341"/>
        <end position="1503"/>
    </location>
</feature>
<dbReference type="SUPFAM" id="SSF48452">
    <property type="entry name" value="TPR-like"/>
    <property type="match status" value="1"/>
</dbReference>
<dbReference type="Pfam" id="PF00685">
    <property type="entry name" value="Sulfotransfer_1"/>
    <property type="match status" value="1"/>
</dbReference>
<feature type="signal peptide" evidence="1">
    <location>
        <begin position="1"/>
        <end position="17"/>
    </location>
</feature>
<keyword evidence="4" id="KW-1185">Reference proteome</keyword>
<sequence length="1888" mass="206429">MLLSLLVFALFAQPSSAGSGCRSLRALASGEELIAVAFSTASYAPLALNWAVSAQRLGLPYALLSLDAELEAILGDAGANVVPVQSLSHDAWREWKDAQQGPAADKLAALWNARAVALETILVGCNLQGKQVLHSDVDVVFVRDPRPKILEASCDHCFGAGEFPQELATKWQTPTACAGFAAHRATTAFGANLAKRVRELTRIVGDDQVATNRALDELGWDANGVVRGSGGSARFVFSNNASFRDGDAAVTILDSLLFPVGGCDRWLDVLASLEGGEPGPIVLHPNCVDKAGTSKESWLRRRDGWLLAADWQERLRISGRRIKDLLNETAARRLSERFQQFDDDAAVACEARATAVDVASRLDVSVIPSPPSLALVFDKWGALLEVANALNSRGLVGSFFVSHDTPPPVNRILACKRLDEGHDVSCAYHRRNETSRKECGRRLFGGRCRDPPAFFLSRNDWAIREFENDEILDRCVVITDDAAGTALLEERVARNETACLKFVTSTKTKTLETQLEKLDGFSTKTVDEIGRSMLATRLARIENARVCEGGRIASARVLVDRLTDDKLSTDLWIRLRLPAKIRRANIITTIVGTDGALEFFEKWLESVARIFNDADVPLRCLKKQKSQTYRRFEHCDESVESDADLAIQPATNGDSIARAAVELRSEGMLLCASFGATVRRVRSHAATAGLAVIEVQTGPALYFQEQQRNASMETYAVVVLWAKKVNQHPPLQQHKEEEDTAKSLRAEAVERHEAGDDISALELFNAAYDFATEDFDSRERAESLFGLGALLHASAPARAAEYYERSLDLEANFSRALGNLAAIRYDEDRISDAIDLLERAVAVGYAPAVSDLFQAQQRASRGKKLGLLDRTLALLGRDRRPVRVVVVCPGRRFSDDDEVRGTEEEEEERLLVFTEWSEYLAAIQTRDTQEDHLLVFAPGWSDAGDIARFLRRELARRRVRVVSSDACDAHSLLTRGDEAYVRGDNAAATAAYRAVIDGCGLRNASVNRRTVEEHLVTSLSTCKRVLGEAETAAAYYKLGVLAHERLELYAAEDLYVRALECDSRLADAWNNVGVVCLRTDRLETGASCFARGSADGENRRFAEDLLSAQRHLLLSRAPRTDDEGVHLISGLYRQASSAARYGELVTAQRTNLAIDVITSLHSFGEDVDPREALLGSETRGNADKLVAVPFGARQPDYADFLEYANRYLTGKVVVVAHADIYFDDTVGCVQLLRGDESRIAFAMTRRPAPSCVRASGGGHVLGLPANLCASSENIHGYDAFAFVSPVPQSIVSAARGVKQNVLGSDLRLIDAFVEAGYTMLNPCAQIAAFHLHLLLEEHTVVLVASFPRSGSTMLRKLVERASGTRTGSTHLDPELLMNERFLGEGYCSGSFVSVVKTHHPAIIDFGPRDCQQLLANAADGSAPAVLLVRDPFDAIRSYWEYSNENEVHSSSSSSSSSSWSEFAVVEARRWRLLVDHWRSAVNLTVRYEDLVAAPVEALESVLQIVFRGSEKNVDVAIRRWRDAGVSPKRRRHGTREDASIYDADLASAVFEAAGGREVLCPLGYAPPKSVQEPCGGSTMMTPPPDAFERALARYEVRRRSSVDGAPAATVVRLTRVPKTGSSWLSLVARSLVGCKPEGQPCCVYPGDPPGSCPRRGLECPAVLGCAGHQPREKRGDDFIPSLVGVRSPRARLASAFFYAPPHRPPGTCATLACFASYVELPEYRNVMTRMLARNAYPYDPMIDASGDAALAKARLCGSTVVHVAEAPASTAMLAYETPPFDRVRPSRAVFWSNLTGLRRNLKSDYAEFVASRDDGVDAAIRTNNAADLEVYSFALRLFCARLEAAGLLEERVVFEELRGAGIACGGSDPCGGWLSSRPRLSLKVDSDC</sequence>
<dbReference type="Proteomes" id="UP001230188">
    <property type="component" value="Unassembled WGS sequence"/>
</dbReference>
<evidence type="ECO:0000256" key="1">
    <source>
        <dbReference type="SAM" id="SignalP"/>
    </source>
</evidence>
<dbReference type="InterPro" id="IPR027417">
    <property type="entry name" value="P-loop_NTPase"/>
</dbReference>
<accession>A0AAD7XK66</accession>
<dbReference type="EMBL" id="JAQMWT010000314">
    <property type="protein sequence ID" value="KAJ8605603.1"/>
    <property type="molecule type" value="Genomic_DNA"/>
</dbReference>
<dbReference type="SUPFAM" id="SSF52540">
    <property type="entry name" value="P-loop containing nucleoside triphosphate hydrolases"/>
    <property type="match status" value="1"/>
</dbReference>
<comment type="caution">
    <text evidence="3">The sequence shown here is derived from an EMBL/GenBank/DDBJ whole genome shotgun (WGS) entry which is preliminary data.</text>
</comment>
<evidence type="ECO:0000259" key="2">
    <source>
        <dbReference type="Pfam" id="PF00685"/>
    </source>
</evidence>
<reference evidence="3" key="1">
    <citation type="submission" date="2023-01" db="EMBL/GenBank/DDBJ databases">
        <title>Metagenome sequencing of chrysophaentin producing Chrysophaeum taylorii.</title>
        <authorList>
            <person name="Davison J."/>
            <person name="Bewley C."/>
        </authorList>
    </citation>
    <scope>NUCLEOTIDE SEQUENCE</scope>
    <source>
        <strain evidence="3">NIES-1699</strain>
    </source>
</reference>
<feature type="chain" id="PRO_5042078970" description="Sulfotransferase domain-containing protein" evidence="1">
    <location>
        <begin position="18"/>
        <end position="1888"/>
    </location>
</feature>